<dbReference type="RefSeq" id="XP_022343239.1">
    <property type="nucleotide sequence ID" value="XM_022487531.1"/>
</dbReference>
<evidence type="ECO:0000256" key="4">
    <source>
        <dbReference type="ARBA" id="ARBA00007882"/>
    </source>
</evidence>
<evidence type="ECO:0000313" key="19">
    <source>
        <dbReference type="RefSeq" id="XP_022343240.1"/>
    </source>
</evidence>
<keyword evidence="16" id="KW-1185">Reference proteome</keyword>
<evidence type="ECO:0000256" key="14">
    <source>
        <dbReference type="SAM" id="Phobius"/>
    </source>
</evidence>
<evidence type="ECO:0000256" key="1">
    <source>
        <dbReference type="ARBA" id="ARBA00004141"/>
    </source>
</evidence>
<evidence type="ECO:0000256" key="3">
    <source>
        <dbReference type="ARBA" id="ARBA00004922"/>
    </source>
</evidence>
<dbReference type="UniPathway" id="UPA00378"/>
<evidence type="ECO:0000256" key="6">
    <source>
        <dbReference type="ARBA" id="ARBA00022679"/>
    </source>
</evidence>
<dbReference type="GO" id="GO:0016020">
    <property type="term" value="C:membrane"/>
    <property type="evidence" value="ECO:0007669"/>
    <property type="project" value="UniProtKB-SubCell"/>
</dbReference>
<evidence type="ECO:0000256" key="11">
    <source>
        <dbReference type="ARBA" id="ARBA00022989"/>
    </source>
</evidence>
<dbReference type="KEGG" id="cvn:111136585"/>
<keyword evidence="8" id="KW-0677">Repeat</keyword>
<feature type="transmembrane region" description="Helical" evidence="14">
    <location>
        <begin position="480"/>
        <end position="497"/>
    </location>
</feature>
<dbReference type="Gene3D" id="1.25.40.10">
    <property type="entry name" value="Tetratricopeptide repeat domain"/>
    <property type="match status" value="3"/>
</dbReference>
<feature type="transmembrane region" description="Helical" evidence="14">
    <location>
        <begin position="423"/>
        <end position="442"/>
    </location>
</feature>
<gene>
    <name evidence="17 18 19" type="primary">LOC111136585</name>
</gene>
<dbReference type="PROSITE" id="PS50293">
    <property type="entry name" value="TPR_REGION"/>
    <property type="match status" value="2"/>
</dbReference>
<evidence type="ECO:0000256" key="2">
    <source>
        <dbReference type="ARBA" id="ARBA00004240"/>
    </source>
</evidence>
<keyword evidence="9 13" id="KW-0802">TPR repeat</keyword>
<accession>A0A8B8ETF6</accession>
<reference evidence="17 18" key="1">
    <citation type="submission" date="2025-04" db="UniProtKB">
        <authorList>
            <consortium name="RefSeq"/>
        </authorList>
    </citation>
    <scope>IDENTIFICATION</scope>
    <source>
        <tissue evidence="17 18">Whole sample</tissue>
    </source>
</reference>
<keyword evidence="11 14" id="KW-1133">Transmembrane helix</keyword>
<dbReference type="GO" id="GO:0004169">
    <property type="term" value="F:dolichyl-phosphate-mannose-protein mannosyltransferase activity"/>
    <property type="evidence" value="ECO:0007669"/>
    <property type="project" value="UniProtKB-EC"/>
</dbReference>
<organism evidence="16 19">
    <name type="scientific">Crassostrea virginica</name>
    <name type="common">Eastern oyster</name>
    <dbReference type="NCBI Taxonomy" id="6565"/>
    <lineage>
        <taxon>Eukaryota</taxon>
        <taxon>Metazoa</taxon>
        <taxon>Spiralia</taxon>
        <taxon>Lophotrochozoa</taxon>
        <taxon>Mollusca</taxon>
        <taxon>Bivalvia</taxon>
        <taxon>Autobranchia</taxon>
        <taxon>Pteriomorphia</taxon>
        <taxon>Ostreida</taxon>
        <taxon>Ostreoidea</taxon>
        <taxon>Ostreidae</taxon>
        <taxon>Crassostrea</taxon>
    </lineage>
</organism>
<feature type="domain" description="DUF1736" evidence="15">
    <location>
        <begin position="333"/>
        <end position="405"/>
    </location>
</feature>
<comment type="subcellular location">
    <subcellularLocation>
        <location evidence="2">Endoplasmic reticulum</location>
    </subcellularLocation>
    <subcellularLocation>
        <location evidence="1">Membrane</location>
        <topology evidence="1">Multi-pass membrane protein</topology>
    </subcellularLocation>
</comment>
<feature type="transmembrane region" description="Helical" evidence="14">
    <location>
        <begin position="234"/>
        <end position="251"/>
    </location>
</feature>
<comment type="similarity">
    <text evidence="4">Belongs to the TMTC family.</text>
</comment>
<dbReference type="InterPro" id="IPR019734">
    <property type="entry name" value="TPR_rpt"/>
</dbReference>
<proteinExistence type="inferred from homology"/>
<evidence type="ECO:0000256" key="7">
    <source>
        <dbReference type="ARBA" id="ARBA00022692"/>
    </source>
</evidence>
<evidence type="ECO:0000313" key="18">
    <source>
        <dbReference type="RefSeq" id="XP_022343239.1"/>
    </source>
</evidence>
<dbReference type="Pfam" id="PF13424">
    <property type="entry name" value="TPR_12"/>
    <property type="match status" value="1"/>
</dbReference>
<dbReference type="GeneID" id="111136585"/>
<evidence type="ECO:0000313" key="17">
    <source>
        <dbReference type="RefSeq" id="XP_022343238.1"/>
    </source>
</evidence>
<dbReference type="RefSeq" id="XP_022343240.1">
    <property type="nucleotide sequence ID" value="XM_022487532.1"/>
</dbReference>
<feature type="transmembrane region" description="Helical" evidence="14">
    <location>
        <begin position="129"/>
        <end position="153"/>
    </location>
</feature>
<feature type="repeat" description="TPR" evidence="13">
    <location>
        <begin position="555"/>
        <end position="588"/>
    </location>
</feature>
<feature type="transmembrane region" description="Helical" evidence="14">
    <location>
        <begin position="165"/>
        <end position="183"/>
    </location>
</feature>
<dbReference type="Pfam" id="PF08409">
    <property type="entry name" value="TMTC_DUF1736"/>
    <property type="match status" value="1"/>
</dbReference>
<feature type="transmembrane region" description="Helical" evidence="14">
    <location>
        <begin position="395"/>
        <end position="417"/>
    </location>
</feature>
<dbReference type="InterPro" id="IPR013105">
    <property type="entry name" value="TPR_2"/>
</dbReference>
<dbReference type="Pfam" id="PF13374">
    <property type="entry name" value="TPR_10"/>
    <property type="match status" value="1"/>
</dbReference>
<dbReference type="EC" id="2.4.1.109" evidence="5"/>
<feature type="transmembrane region" description="Helical" evidence="14">
    <location>
        <begin position="454"/>
        <end position="474"/>
    </location>
</feature>
<keyword evidence="12 14" id="KW-0472">Membrane</keyword>
<evidence type="ECO:0000256" key="8">
    <source>
        <dbReference type="ARBA" id="ARBA00022737"/>
    </source>
</evidence>
<evidence type="ECO:0000256" key="13">
    <source>
        <dbReference type="PROSITE-ProRule" id="PRU00339"/>
    </source>
</evidence>
<dbReference type="RefSeq" id="XP_022343238.1">
    <property type="nucleotide sequence ID" value="XM_022487530.1"/>
</dbReference>
<dbReference type="SUPFAM" id="SSF48452">
    <property type="entry name" value="TPR-like"/>
    <property type="match status" value="1"/>
</dbReference>
<dbReference type="Pfam" id="PF13181">
    <property type="entry name" value="TPR_8"/>
    <property type="match status" value="1"/>
</dbReference>
<sequence length="781" mass="88169">MNKPKQNGHSSRANSIKQNGHHRNVVPWGMEWDSSLPLPTLFFPSAAGVVFLFAVSCFVNSYQGDFVFDDSEAILSNTDLKPSTPLSDLFVHDFWGSKLDSKTSHKSYRPLTVLTFRWNYMLSGGAFPMSFHIVNILLHGLVCVLMLAVFSLVLSGYSNNREGRWMFGAPKASLLCAVLFAVHPVHTESVAGIVGRADLLCALFFILSFLCYIRSCCQDILYQSNDTLCCPKTFSLGWFCLSMVLCGLSVLCKEQGITVIGICSVYDIIVICKIDVLRLLRLKTSGKNDSEGSPSNNKQDLSGEWFKSLCVRHVFLVITGMSILVARWRIMGSAPPVFQVFDNPHSFVNNTLLRTLNYNYLYALNCWILVNPWWLCFDWSMGSVPIIESFSDPRLLAVMALWVGIAFTLHSACVRLTGHELRLLIMALALMIVPFLPASNLFFRVGFVIAERVLYLSTAGFCIVVVMGICKLQQSFPKLSTSYLLVFLVSIFMIRSIQRSNDWKTEMSLFTAGSKTCPLNAKVHYNIGKLNSDLGNIEKAIRKYRLAISLNPEYDQAMNNLGNLLKDQGKNQEAEQLLLKAVEIRPDFAAAWMNLGIVQAALKKQSESEQSYHEALRHRRKYPDCYYNLGNLYLDMKQHQMALNAWRNATLQNPNHLNAWSNMVILLDNLEKLEQGELVGKEAIKQFPNDPTPYFNLANVVGKANRYKESEQYFLKAIQLSGKAPVAKMYANLGVLYHRWDKPVEAERAYRKALELEPSSPAVVQNLQMLQRKYGKNSNSQ</sequence>
<dbReference type="Proteomes" id="UP000694844">
    <property type="component" value="Chromosome 5"/>
</dbReference>
<feature type="transmembrane region" description="Helical" evidence="14">
    <location>
        <begin position="189"/>
        <end position="213"/>
    </location>
</feature>
<dbReference type="InterPro" id="IPR013618">
    <property type="entry name" value="TMTC_DUF1736"/>
</dbReference>
<feature type="transmembrane region" description="Helical" evidence="14">
    <location>
        <begin position="358"/>
        <end position="375"/>
    </location>
</feature>
<dbReference type="GO" id="GO:0005783">
    <property type="term" value="C:endoplasmic reticulum"/>
    <property type="evidence" value="ECO:0007669"/>
    <property type="project" value="UniProtKB-SubCell"/>
</dbReference>
<dbReference type="OrthoDB" id="19588at2759"/>
<protein>
    <recommendedName>
        <fullName evidence="5">dolichyl-phosphate-mannose--protein mannosyltransferase</fullName>
        <ecNumber evidence="5">2.4.1.109</ecNumber>
    </recommendedName>
</protein>
<dbReference type="SMART" id="SM00028">
    <property type="entry name" value="TPR"/>
    <property type="match status" value="7"/>
</dbReference>
<evidence type="ECO:0000256" key="5">
    <source>
        <dbReference type="ARBA" id="ARBA00012839"/>
    </source>
</evidence>
<evidence type="ECO:0000256" key="9">
    <source>
        <dbReference type="ARBA" id="ARBA00022803"/>
    </source>
</evidence>
<feature type="repeat" description="TPR" evidence="13">
    <location>
        <begin position="521"/>
        <end position="554"/>
    </location>
</feature>
<feature type="repeat" description="TPR" evidence="13">
    <location>
        <begin position="623"/>
        <end position="656"/>
    </location>
</feature>
<feature type="transmembrane region" description="Helical" evidence="14">
    <location>
        <begin position="257"/>
        <end position="277"/>
    </location>
</feature>
<dbReference type="PANTHER" id="PTHR44227:SF3">
    <property type="entry name" value="PROTEIN O-MANNOSYL-TRANSFERASE TMTC4"/>
    <property type="match status" value="1"/>
</dbReference>
<name>A0A8B8ETF6_CRAVI</name>
<dbReference type="AlphaFoldDB" id="A0A8B8ETF6"/>
<feature type="repeat" description="TPR" evidence="13">
    <location>
        <begin position="727"/>
        <end position="760"/>
    </location>
</feature>
<evidence type="ECO:0000256" key="12">
    <source>
        <dbReference type="ARBA" id="ARBA00023136"/>
    </source>
</evidence>
<keyword evidence="7 14" id="KW-0812">Transmembrane</keyword>
<evidence type="ECO:0000256" key="10">
    <source>
        <dbReference type="ARBA" id="ARBA00022824"/>
    </source>
</evidence>
<comment type="pathway">
    <text evidence="3">Protein modification; protein glycosylation.</text>
</comment>
<keyword evidence="10" id="KW-0256">Endoplasmic reticulum</keyword>
<dbReference type="InterPro" id="IPR011990">
    <property type="entry name" value="TPR-like_helical_dom_sf"/>
</dbReference>
<evidence type="ECO:0000259" key="15">
    <source>
        <dbReference type="Pfam" id="PF08409"/>
    </source>
</evidence>
<evidence type="ECO:0000313" key="16">
    <source>
        <dbReference type="Proteomes" id="UP000694844"/>
    </source>
</evidence>
<dbReference type="PANTHER" id="PTHR44227">
    <property type="match status" value="1"/>
</dbReference>
<dbReference type="GO" id="GO:0030968">
    <property type="term" value="P:endoplasmic reticulum unfolded protein response"/>
    <property type="evidence" value="ECO:0007669"/>
    <property type="project" value="TreeGrafter"/>
</dbReference>
<feature type="transmembrane region" description="Helical" evidence="14">
    <location>
        <begin position="41"/>
        <end position="62"/>
    </location>
</feature>
<dbReference type="Pfam" id="PF07719">
    <property type="entry name" value="TPR_2"/>
    <property type="match status" value="1"/>
</dbReference>
<dbReference type="PROSITE" id="PS50005">
    <property type="entry name" value="TPR"/>
    <property type="match status" value="4"/>
</dbReference>
<keyword evidence="6" id="KW-0808">Transferase</keyword>
<dbReference type="InterPro" id="IPR052346">
    <property type="entry name" value="O-mannosyl-transferase_TMTC"/>
</dbReference>